<dbReference type="STRING" id="1230097.A0A423W574"/>
<feature type="compositionally biased region" description="Polar residues" evidence="1">
    <location>
        <begin position="146"/>
        <end position="164"/>
    </location>
</feature>
<keyword evidence="3" id="KW-1185">Reference proteome</keyword>
<protein>
    <recommendedName>
        <fullName evidence="4">Aflatoxin regulatory protein domain-containing protein</fullName>
    </recommendedName>
</protein>
<accession>A0A423W574</accession>
<dbReference type="AlphaFoldDB" id="A0A423W574"/>
<evidence type="ECO:0000313" key="3">
    <source>
        <dbReference type="Proteomes" id="UP000285146"/>
    </source>
</evidence>
<evidence type="ECO:0000313" key="2">
    <source>
        <dbReference type="EMBL" id="ROV98469.1"/>
    </source>
</evidence>
<name>A0A423W574_9PEZI</name>
<reference evidence="2 3" key="1">
    <citation type="submission" date="2015-09" db="EMBL/GenBank/DDBJ databases">
        <title>Host preference determinants of Valsa canker pathogens revealed by comparative genomics.</title>
        <authorList>
            <person name="Yin Z."/>
            <person name="Huang L."/>
        </authorList>
    </citation>
    <scope>NUCLEOTIDE SEQUENCE [LARGE SCALE GENOMIC DNA]</scope>
    <source>
        <strain evidence="2 3">SXYLt</strain>
    </source>
</reference>
<dbReference type="Proteomes" id="UP000285146">
    <property type="component" value="Unassembled WGS sequence"/>
</dbReference>
<dbReference type="OrthoDB" id="2328572at2759"/>
<feature type="compositionally biased region" description="Low complexity" evidence="1">
    <location>
        <begin position="112"/>
        <end position="144"/>
    </location>
</feature>
<dbReference type="InParanoid" id="A0A423W574"/>
<organism evidence="2 3">
    <name type="scientific">Cytospora leucostoma</name>
    <dbReference type="NCBI Taxonomy" id="1230097"/>
    <lineage>
        <taxon>Eukaryota</taxon>
        <taxon>Fungi</taxon>
        <taxon>Dikarya</taxon>
        <taxon>Ascomycota</taxon>
        <taxon>Pezizomycotina</taxon>
        <taxon>Sordariomycetes</taxon>
        <taxon>Sordariomycetidae</taxon>
        <taxon>Diaporthales</taxon>
        <taxon>Cytosporaceae</taxon>
        <taxon>Cytospora</taxon>
    </lineage>
</organism>
<feature type="compositionally biased region" description="Polar residues" evidence="1">
    <location>
        <begin position="96"/>
        <end position="111"/>
    </location>
</feature>
<comment type="caution">
    <text evidence="2">The sequence shown here is derived from an EMBL/GenBank/DDBJ whole genome shotgun (WGS) entry which is preliminary data.</text>
</comment>
<gene>
    <name evidence="2" type="ORF">VPNG_08519</name>
</gene>
<evidence type="ECO:0000256" key="1">
    <source>
        <dbReference type="SAM" id="MobiDB-lite"/>
    </source>
</evidence>
<sequence length="403" mass="42595">MDQMHSGSNIDHGFNTVSRGVGDGSPFRDSNRDLMDMLGPSLLLDSMTDDASSLSHSMRHLHAQNSMSSAAATLPGPSHESATTGQGHFHGFSMLGSPQLSTKRNSNFGLNSESGTAATSKAASTNSPSSSPYSTSATVSTAPPNNAGSNSVTGPHSIPSTFSGPRSGPECTCLSHLITLICRLEDLRHNTKSLVEPILHGVQLAETSWKGLMHCTNAISKEQTTQGRGQTDSNHKQALRLFATSIRILLSFVQHFSSTIDYKSDPGPTDNTTGTGTGHFISHDSHSAIGTPEEVNICVSVGGVELKGEARYEIIEVSVQRALRVITTALEYLWELTGRPSVTPPLPTFQFPTFTSGKGGSRPDLIEVPNTLQSKKTPNAGFAKGAIASSSGHNTLGLGEEKI</sequence>
<proteinExistence type="predicted"/>
<evidence type="ECO:0008006" key="4">
    <source>
        <dbReference type="Google" id="ProtNLM"/>
    </source>
</evidence>
<feature type="region of interest" description="Disordered" evidence="1">
    <location>
        <begin position="1"/>
        <end position="28"/>
    </location>
</feature>
<dbReference type="EMBL" id="LKEB01000061">
    <property type="protein sequence ID" value="ROV98469.1"/>
    <property type="molecule type" value="Genomic_DNA"/>
</dbReference>
<feature type="region of interest" description="Disordered" evidence="1">
    <location>
        <begin position="55"/>
        <end position="165"/>
    </location>
</feature>